<dbReference type="AlphaFoldDB" id="A0A9D9NME0"/>
<sequence length="1024" mass="112166">MIKTIKSSIVVSCLAFFATALVNVSMPFGAFAQNQGGAVSGVVTDAIGPVAGAAVFVKDGSNGVTTDLDGAYTLSDLNLNDVIVVSLLGYESQEVVYTGQSTLDFLLREESTLLEGVVVTAMGIERQEESLTYAAETVGGDDVNDIKSVNMINSLQGKSAGLVITPNSTGAGGSSKILFRGSKSISGSNQPLIVIDGVPVMNSITTAQVASNYGGERDGGDVMSTINPDDIKSISLLKGASAAALYGAVAANGAIMITTKSAQSGKVNVNFSSNTTVETPLSLPKFQNSYGVSDNGTYSWGEKLSSPAQNYVKDFYRTGVTTNNSVAVSGGSENFGAYFSYGNVYSQGITPENDYMSHNLNAKVNFTVLKKVHLDFNAKYTNQHIENQAASGFLFNPLPGAYLFPRGEDWNYYKNNYEVYDASRGINVHNWTNTAMEQFENPYWVLNREKPVVDRNRYTFGGSIRYDIIDGLYIQGRLTYERGEERFRHNLYASSVANRYSMGRIKDNRYFSSQMYGDVIISYNHTWNDTYSLTVTAGSSFTHTKTSHVDLWGEGSAFTGPGSGNIYYPNIFTPNNYYGNLSIVDDSDNWETEKRLNAVFGTAQFGFKDGLFIDVTARNDWSSSLAFTDDISFFYPSVGASLLLDRFVDMGENVDLLKFRGSYSIVGNDVPVFMSNLLYSLGSQGVLTAPDKAPFRTLKPEMTHSVEAGFDGTFFNDRFNISATWYKTNTKNQFFSVAAPYESGLRNRYVNAGDVQNQGFEFSASWYEPFTPDFSWETGLNLSFNDNVIKELVDDLPNGLTLTDFGGAKVILNEGGSYGDLYVRHIMRDENGRPLKDEATGNPILSGDDDFTYAGNMTSKWNAGWTNTFRYKNFTLSFLIDARFGGKVLSMTEAALDGWGVSERTAAARDAGQVVVDGVSFEPRAWYETVGLSNYNSQYANEFYVYSATNVRLRELSIGYTFRDVFGAGKNITASLIGRNLFFFYKDAPMDPDVSAGTGNGVQGVDMFALPTTRSFGLNLKLNF</sequence>
<keyword evidence="9 11" id="KW-0472">Membrane</keyword>
<dbReference type="Gene3D" id="2.170.130.10">
    <property type="entry name" value="TonB-dependent receptor, plug domain"/>
    <property type="match status" value="1"/>
</dbReference>
<keyword evidence="8" id="KW-0798">TonB box</keyword>
<evidence type="ECO:0000256" key="7">
    <source>
        <dbReference type="ARBA" id="ARBA00023065"/>
    </source>
</evidence>
<keyword evidence="3 11" id="KW-1134">Transmembrane beta strand</keyword>
<evidence type="ECO:0000313" key="15">
    <source>
        <dbReference type="Proteomes" id="UP000823771"/>
    </source>
</evidence>
<accession>A0A9D9NME0</accession>
<keyword evidence="6" id="KW-0408">Iron</keyword>
<organism evidence="14 15">
    <name type="scientific">Candidatus Cryptobacteroides excrementipullorum</name>
    <dbReference type="NCBI Taxonomy" id="2840761"/>
    <lineage>
        <taxon>Bacteria</taxon>
        <taxon>Pseudomonadati</taxon>
        <taxon>Bacteroidota</taxon>
        <taxon>Bacteroidia</taxon>
        <taxon>Bacteroidales</taxon>
        <taxon>Candidatus Cryptobacteroides</taxon>
    </lineage>
</organism>
<dbReference type="Gene3D" id="2.40.170.20">
    <property type="entry name" value="TonB-dependent receptor, beta-barrel domain"/>
    <property type="match status" value="1"/>
</dbReference>
<evidence type="ECO:0000256" key="10">
    <source>
        <dbReference type="ARBA" id="ARBA00023237"/>
    </source>
</evidence>
<keyword evidence="5 11" id="KW-0812">Transmembrane</keyword>
<gene>
    <name evidence="14" type="ORF">IAB80_07940</name>
</gene>
<dbReference type="PROSITE" id="PS52016">
    <property type="entry name" value="TONB_DEPENDENT_REC_3"/>
    <property type="match status" value="1"/>
</dbReference>
<dbReference type="SUPFAM" id="SSF49464">
    <property type="entry name" value="Carboxypeptidase regulatory domain-like"/>
    <property type="match status" value="1"/>
</dbReference>
<protein>
    <submittedName>
        <fullName evidence="14">SusC/RagA family TonB-linked outer membrane protein</fullName>
    </submittedName>
</protein>
<keyword evidence="12" id="KW-0732">Signal</keyword>
<dbReference type="Pfam" id="PF07715">
    <property type="entry name" value="Plug"/>
    <property type="match status" value="1"/>
</dbReference>
<keyword evidence="2 11" id="KW-0813">Transport</keyword>
<evidence type="ECO:0000256" key="11">
    <source>
        <dbReference type="PROSITE-ProRule" id="PRU01360"/>
    </source>
</evidence>
<dbReference type="InterPro" id="IPR039426">
    <property type="entry name" value="TonB-dep_rcpt-like"/>
</dbReference>
<dbReference type="NCBIfam" id="TIGR04057">
    <property type="entry name" value="SusC_RagA_signa"/>
    <property type="match status" value="1"/>
</dbReference>
<dbReference type="InterPro" id="IPR023996">
    <property type="entry name" value="TonB-dep_OMP_SusC/RagA"/>
</dbReference>
<evidence type="ECO:0000256" key="1">
    <source>
        <dbReference type="ARBA" id="ARBA00004571"/>
    </source>
</evidence>
<evidence type="ECO:0000259" key="13">
    <source>
        <dbReference type="Pfam" id="PF07715"/>
    </source>
</evidence>
<comment type="caution">
    <text evidence="14">The sequence shown here is derived from an EMBL/GenBank/DDBJ whole genome shotgun (WGS) entry which is preliminary data.</text>
</comment>
<evidence type="ECO:0000256" key="3">
    <source>
        <dbReference type="ARBA" id="ARBA00022452"/>
    </source>
</evidence>
<dbReference type="PANTHER" id="PTHR32552:SF81">
    <property type="entry name" value="TONB-DEPENDENT OUTER MEMBRANE RECEPTOR"/>
    <property type="match status" value="1"/>
</dbReference>
<dbReference type="Pfam" id="PF13715">
    <property type="entry name" value="CarbopepD_reg_2"/>
    <property type="match status" value="1"/>
</dbReference>
<comment type="subcellular location">
    <subcellularLocation>
        <location evidence="1 11">Cell outer membrane</location>
        <topology evidence="1 11">Multi-pass membrane protein</topology>
    </subcellularLocation>
</comment>
<reference evidence="14" key="1">
    <citation type="submission" date="2020-10" db="EMBL/GenBank/DDBJ databases">
        <authorList>
            <person name="Gilroy R."/>
        </authorList>
    </citation>
    <scope>NUCLEOTIDE SEQUENCE</scope>
    <source>
        <strain evidence="14">2478</strain>
    </source>
</reference>
<dbReference type="InterPro" id="IPR036942">
    <property type="entry name" value="Beta-barrel_TonB_sf"/>
</dbReference>
<dbReference type="NCBIfam" id="TIGR04056">
    <property type="entry name" value="OMP_RagA_SusC"/>
    <property type="match status" value="1"/>
</dbReference>
<evidence type="ECO:0000256" key="4">
    <source>
        <dbReference type="ARBA" id="ARBA00022496"/>
    </source>
</evidence>
<keyword evidence="7" id="KW-0406">Ion transport</keyword>
<evidence type="ECO:0000256" key="2">
    <source>
        <dbReference type="ARBA" id="ARBA00022448"/>
    </source>
</evidence>
<evidence type="ECO:0000256" key="8">
    <source>
        <dbReference type="ARBA" id="ARBA00023077"/>
    </source>
</evidence>
<feature type="signal peptide" evidence="12">
    <location>
        <begin position="1"/>
        <end position="32"/>
    </location>
</feature>
<dbReference type="InterPro" id="IPR012910">
    <property type="entry name" value="Plug_dom"/>
</dbReference>
<evidence type="ECO:0000256" key="12">
    <source>
        <dbReference type="SAM" id="SignalP"/>
    </source>
</evidence>
<evidence type="ECO:0000313" key="14">
    <source>
        <dbReference type="EMBL" id="MBO8478801.1"/>
    </source>
</evidence>
<evidence type="ECO:0000256" key="9">
    <source>
        <dbReference type="ARBA" id="ARBA00023136"/>
    </source>
</evidence>
<feature type="domain" description="TonB-dependent receptor plug" evidence="13">
    <location>
        <begin position="130"/>
        <end position="254"/>
    </location>
</feature>
<comment type="similarity">
    <text evidence="11">Belongs to the TonB-dependent receptor family.</text>
</comment>
<name>A0A9D9NME0_9BACT</name>
<dbReference type="GO" id="GO:0006826">
    <property type="term" value="P:iron ion transport"/>
    <property type="evidence" value="ECO:0007669"/>
    <property type="project" value="UniProtKB-KW"/>
</dbReference>
<dbReference type="InterPro" id="IPR008969">
    <property type="entry name" value="CarboxyPept-like_regulatory"/>
</dbReference>
<evidence type="ECO:0000256" key="5">
    <source>
        <dbReference type="ARBA" id="ARBA00022692"/>
    </source>
</evidence>
<dbReference type="Proteomes" id="UP000823771">
    <property type="component" value="Unassembled WGS sequence"/>
</dbReference>
<proteinExistence type="inferred from homology"/>
<feature type="chain" id="PRO_5039262374" evidence="12">
    <location>
        <begin position="33"/>
        <end position="1024"/>
    </location>
</feature>
<dbReference type="EMBL" id="JADILZ010000073">
    <property type="protein sequence ID" value="MBO8478801.1"/>
    <property type="molecule type" value="Genomic_DNA"/>
</dbReference>
<dbReference type="PANTHER" id="PTHR32552">
    <property type="entry name" value="FERRICHROME IRON RECEPTOR-RELATED"/>
    <property type="match status" value="1"/>
</dbReference>
<dbReference type="InterPro" id="IPR037066">
    <property type="entry name" value="Plug_dom_sf"/>
</dbReference>
<dbReference type="InterPro" id="IPR023997">
    <property type="entry name" value="TonB-dep_OMP_SusC/RagA_CS"/>
</dbReference>
<dbReference type="GO" id="GO:0009279">
    <property type="term" value="C:cell outer membrane"/>
    <property type="evidence" value="ECO:0007669"/>
    <property type="project" value="UniProtKB-SubCell"/>
</dbReference>
<keyword evidence="4" id="KW-0410">Iron transport</keyword>
<dbReference type="Gene3D" id="2.60.40.1120">
    <property type="entry name" value="Carboxypeptidase-like, regulatory domain"/>
    <property type="match status" value="1"/>
</dbReference>
<dbReference type="SUPFAM" id="SSF56935">
    <property type="entry name" value="Porins"/>
    <property type="match status" value="1"/>
</dbReference>
<keyword evidence="10 11" id="KW-0998">Cell outer membrane</keyword>
<evidence type="ECO:0000256" key="6">
    <source>
        <dbReference type="ARBA" id="ARBA00023004"/>
    </source>
</evidence>
<reference evidence="14" key="2">
    <citation type="journal article" date="2021" name="PeerJ">
        <title>Extensive microbial diversity within the chicken gut microbiome revealed by metagenomics and culture.</title>
        <authorList>
            <person name="Gilroy R."/>
            <person name="Ravi A."/>
            <person name="Getino M."/>
            <person name="Pursley I."/>
            <person name="Horton D.L."/>
            <person name="Alikhan N.F."/>
            <person name="Baker D."/>
            <person name="Gharbi K."/>
            <person name="Hall N."/>
            <person name="Watson M."/>
            <person name="Adriaenssens E.M."/>
            <person name="Foster-Nyarko E."/>
            <person name="Jarju S."/>
            <person name="Secka A."/>
            <person name="Antonio M."/>
            <person name="Oren A."/>
            <person name="Chaudhuri R.R."/>
            <person name="La Ragione R."/>
            <person name="Hildebrand F."/>
            <person name="Pallen M.J."/>
        </authorList>
    </citation>
    <scope>NUCLEOTIDE SEQUENCE</scope>
    <source>
        <strain evidence="14">2478</strain>
    </source>
</reference>